<keyword evidence="3" id="KW-1185">Reference proteome</keyword>
<evidence type="ECO:0000256" key="1">
    <source>
        <dbReference type="SAM" id="MobiDB-lite"/>
    </source>
</evidence>
<protein>
    <recommendedName>
        <fullName evidence="4">DUF2630 domain-containing protein</fullName>
    </recommendedName>
</protein>
<reference evidence="3" key="1">
    <citation type="journal article" date="2019" name="Int. J. Syst. Evol. Microbiol.">
        <title>The Global Catalogue of Microorganisms (GCM) 10K type strain sequencing project: providing services to taxonomists for standard genome sequencing and annotation.</title>
        <authorList>
            <consortium name="The Broad Institute Genomics Platform"/>
            <consortium name="The Broad Institute Genome Sequencing Center for Infectious Disease"/>
            <person name="Wu L."/>
            <person name="Ma J."/>
        </authorList>
    </citation>
    <scope>NUCLEOTIDE SEQUENCE [LARGE SCALE GENOMIC DNA]</scope>
    <source>
        <strain evidence="3">JCM 4733</strain>
    </source>
</reference>
<comment type="caution">
    <text evidence="2">The sequence shown here is derived from an EMBL/GenBank/DDBJ whole genome shotgun (WGS) entry which is preliminary data.</text>
</comment>
<dbReference type="Pfam" id="PF10944">
    <property type="entry name" value="DUF2630"/>
    <property type="match status" value="1"/>
</dbReference>
<dbReference type="Proteomes" id="UP000653644">
    <property type="component" value="Unassembled WGS sequence"/>
</dbReference>
<dbReference type="RefSeq" id="WP_189893352.1">
    <property type="nucleotide sequence ID" value="NZ_BMVN01000040.1"/>
</dbReference>
<dbReference type="InterPro" id="IPR020311">
    <property type="entry name" value="Uncharacterised_Rv0898c"/>
</dbReference>
<evidence type="ECO:0000313" key="3">
    <source>
        <dbReference type="Proteomes" id="UP000653644"/>
    </source>
</evidence>
<evidence type="ECO:0000313" key="2">
    <source>
        <dbReference type="EMBL" id="GHA58959.1"/>
    </source>
</evidence>
<name>A0ABQ3D5J7_9ACTN</name>
<dbReference type="EMBL" id="BMVN01000040">
    <property type="protein sequence ID" value="GHA58959.1"/>
    <property type="molecule type" value="Genomic_DNA"/>
</dbReference>
<evidence type="ECO:0008006" key="4">
    <source>
        <dbReference type="Google" id="ProtNLM"/>
    </source>
</evidence>
<accession>A0ABQ3D5J7</accession>
<proteinExistence type="predicted"/>
<feature type="region of interest" description="Disordered" evidence="1">
    <location>
        <begin position="65"/>
        <end position="89"/>
    </location>
</feature>
<organism evidence="2 3">
    <name type="scientific">Streptomyces canarius</name>
    <dbReference type="NCBI Taxonomy" id="285453"/>
    <lineage>
        <taxon>Bacteria</taxon>
        <taxon>Bacillati</taxon>
        <taxon>Actinomycetota</taxon>
        <taxon>Actinomycetes</taxon>
        <taxon>Kitasatosporales</taxon>
        <taxon>Streptomycetaceae</taxon>
        <taxon>Streptomyces</taxon>
    </lineage>
</organism>
<sequence>MTTGPGAAEAEKQILGRITEMISQEKDLRDRLADHDIDQPTEQERLARLETELDQCWDLLRQRRARAAAGQDPEGAEVRPASQVERYLS</sequence>
<gene>
    <name evidence="2" type="ORF">GCM10010345_74160</name>
</gene>